<feature type="region of interest" description="Disordered" evidence="1">
    <location>
        <begin position="70"/>
        <end position="89"/>
    </location>
</feature>
<evidence type="ECO:0000313" key="4">
    <source>
        <dbReference type="Proteomes" id="UP001487740"/>
    </source>
</evidence>
<dbReference type="AlphaFoldDB" id="A0AAW0SA69"/>
<comment type="caution">
    <text evidence="3">The sequence shown here is derived from an EMBL/GenBank/DDBJ whole genome shotgun (WGS) entry which is preliminary data.</text>
</comment>
<feature type="chain" id="PRO_5043754678" evidence="2">
    <location>
        <begin position="24"/>
        <end position="129"/>
    </location>
</feature>
<keyword evidence="2" id="KW-0732">Signal</keyword>
<evidence type="ECO:0000256" key="2">
    <source>
        <dbReference type="SAM" id="SignalP"/>
    </source>
</evidence>
<protein>
    <submittedName>
        <fullName evidence="3">Uncharacterized protein</fullName>
    </submittedName>
</protein>
<name>A0AAW0SA69_SCYPA</name>
<evidence type="ECO:0000256" key="1">
    <source>
        <dbReference type="SAM" id="MobiDB-lite"/>
    </source>
</evidence>
<reference evidence="3 4" key="1">
    <citation type="submission" date="2023-03" db="EMBL/GenBank/DDBJ databases">
        <title>High-quality genome of Scylla paramamosain provides insights in environmental adaptation.</title>
        <authorList>
            <person name="Zhang L."/>
        </authorList>
    </citation>
    <scope>NUCLEOTIDE SEQUENCE [LARGE SCALE GENOMIC DNA]</scope>
    <source>
        <strain evidence="3">LZ_2023a</strain>
        <tissue evidence="3">Muscle</tissue>
    </source>
</reference>
<dbReference type="Proteomes" id="UP001487740">
    <property type="component" value="Unassembled WGS sequence"/>
</dbReference>
<proteinExistence type="predicted"/>
<dbReference type="EMBL" id="JARAKH010006380">
    <property type="protein sequence ID" value="KAK8371986.1"/>
    <property type="molecule type" value="Genomic_DNA"/>
</dbReference>
<gene>
    <name evidence="3" type="ORF">O3P69_014192</name>
</gene>
<sequence length="129" mass="14550">MRWFLMRAHHLCLSCTNFGVASLSNFMGNRDNKSTPMGVSPSAKNLVTVFKIKVNISRLTNVTAGDSKSKNFWSPSSPHNRKKEETHSEYCYKGDAASVVRPPSVCIDDDKYVFLRILYSVVSEVEDKK</sequence>
<evidence type="ECO:0000313" key="3">
    <source>
        <dbReference type="EMBL" id="KAK8371986.1"/>
    </source>
</evidence>
<accession>A0AAW0SA69</accession>
<keyword evidence="4" id="KW-1185">Reference proteome</keyword>
<organism evidence="3 4">
    <name type="scientific">Scylla paramamosain</name>
    <name type="common">Mud crab</name>
    <dbReference type="NCBI Taxonomy" id="85552"/>
    <lineage>
        <taxon>Eukaryota</taxon>
        <taxon>Metazoa</taxon>
        <taxon>Ecdysozoa</taxon>
        <taxon>Arthropoda</taxon>
        <taxon>Crustacea</taxon>
        <taxon>Multicrustacea</taxon>
        <taxon>Malacostraca</taxon>
        <taxon>Eumalacostraca</taxon>
        <taxon>Eucarida</taxon>
        <taxon>Decapoda</taxon>
        <taxon>Pleocyemata</taxon>
        <taxon>Brachyura</taxon>
        <taxon>Eubrachyura</taxon>
        <taxon>Portunoidea</taxon>
        <taxon>Portunidae</taxon>
        <taxon>Portuninae</taxon>
        <taxon>Scylla</taxon>
    </lineage>
</organism>
<feature type="signal peptide" evidence="2">
    <location>
        <begin position="1"/>
        <end position="23"/>
    </location>
</feature>